<dbReference type="InterPro" id="IPR002401">
    <property type="entry name" value="Cyt_P450_E_grp-I"/>
</dbReference>
<dbReference type="EMBL" id="MU150231">
    <property type="protein sequence ID" value="KAF9468760.1"/>
    <property type="molecule type" value="Genomic_DNA"/>
</dbReference>
<keyword evidence="3 8" id="KW-0349">Heme</keyword>
<evidence type="ECO:0000256" key="1">
    <source>
        <dbReference type="ARBA" id="ARBA00001971"/>
    </source>
</evidence>
<dbReference type="Pfam" id="PF00067">
    <property type="entry name" value="p450"/>
    <property type="match status" value="1"/>
</dbReference>
<keyword evidence="11" id="KW-1185">Reference proteome</keyword>
<feature type="binding site" description="axial binding residue" evidence="8">
    <location>
        <position position="551"/>
    </location>
    <ligand>
        <name>heme</name>
        <dbReference type="ChEBI" id="CHEBI:30413"/>
    </ligand>
    <ligandPart>
        <name>Fe</name>
        <dbReference type="ChEBI" id="CHEBI:18248"/>
    </ligandPart>
</feature>
<evidence type="ECO:0000256" key="3">
    <source>
        <dbReference type="ARBA" id="ARBA00022617"/>
    </source>
</evidence>
<sequence>MYSILTSSSVTSMYPKFPPGPAFLFRNLPSICLPFGGTYVLHHFTQICLGIQLPIWAFILPLALSLPVTLTLKVLYAEYVNRKAAAIRGAVLPPQVYDKWPGGISLLMKSVRNHKEGYPGDPLLECSKLYGNTFNIKILFESRIFTTEPEYIKAILATQFEYFEKGRPFMKALLEQIQILYFTGPEFYLQMKSFLGTGVFNSDGEMWKFHRAITRPFFNKDRVTHFDIFERHAQDAIKQLKVRLSEGYPVDIQDLASRFTMDSATEFLFAKDVQSLDAGIPYPHYSPLSHSSTAAAHPANIFSKAFDKVQRSISLRSRFGAFWPLAEFWTDKVQLQMATIHNFINPILLEALQRKRALDMDKTTNTNVSLNREVEEGESLLDHLMKCTEDETVLRDETLNILLAGRDTTTNTITFSVYMLAKHPQVLQRLREEILSKLGNSERPTYDNMKDMKYLRAVINETLRLYPPVPFNIRTTNKPTLWSPKNGGKPFYIPPNTRVPYSVFLMHRRTDLWGPDASEYDPDRFIDERLHKYLTPNPFIFLPFNAGPRICLGQQFAYHETSFFLIRLLQSFKSITAVPEAQPPETRPPAHWSTAGGTKADTIWPKSYLTMSVLGGCWVRLEEDLGSSDTEFVHLI</sequence>
<evidence type="ECO:0000313" key="10">
    <source>
        <dbReference type="EMBL" id="KAF9468760.1"/>
    </source>
</evidence>
<dbReference type="Gene3D" id="1.10.630.10">
    <property type="entry name" value="Cytochrome P450"/>
    <property type="match status" value="1"/>
</dbReference>
<evidence type="ECO:0000256" key="5">
    <source>
        <dbReference type="ARBA" id="ARBA00023002"/>
    </source>
</evidence>
<evidence type="ECO:0000256" key="9">
    <source>
        <dbReference type="RuleBase" id="RU000461"/>
    </source>
</evidence>
<proteinExistence type="inferred from homology"/>
<dbReference type="PROSITE" id="PS00086">
    <property type="entry name" value="CYTOCHROME_P450"/>
    <property type="match status" value="1"/>
</dbReference>
<keyword evidence="7 9" id="KW-0503">Monooxygenase</keyword>
<comment type="similarity">
    <text evidence="2 9">Belongs to the cytochrome P450 family.</text>
</comment>
<dbReference type="InterPro" id="IPR001128">
    <property type="entry name" value="Cyt_P450"/>
</dbReference>
<comment type="caution">
    <text evidence="10">The sequence shown here is derived from an EMBL/GenBank/DDBJ whole genome shotgun (WGS) entry which is preliminary data.</text>
</comment>
<dbReference type="CDD" id="cd11063">
    <property type="entry name" value="CYP52"/>
    <property type="match status" value="1"/>
</dbReference>
<reference evidence="10" key="1">
    <citation type="submission" date="2020-11" db="EMBL/GenBank/DDBJ databases">
        <authorList>
            <consortium name="DOE Joint Genome Institute"/>
            <person name="Ahrendt S."/>
            <person name="Riley R."/>
            <person name="Andreopoulos W."/>
            <person name="Labutti K."/>
            <person name="Pangilinan J."/>
            <person name="Ruiz-Duenas F.J."/>
            <person name="Barrasa J.M."/>
            <person name="Sanchez-Garcia M."/>
            <person name="Camarero S."/>
            <person name="Miyauchi S."/>
            <person name="Serrano A."/>
            <person name="Linde D."/>
            <person name="Babiker R."/>
            <person name="Drula E."/>
            <person name="Ayuso-Fernandez I."/>
            <person name="Pacheco R."/>
            <person name="Padilla G."/>
            <person name="Ferreira P."/>
            <person name="Barriuso J."/>
            <person name="Kellner H."/>
            <person name="Castanera R."/>
            <person name="Alfaro M."/>
            <person name="Ramirez L."/>
            <person name="Pisabarro A.G."/>
            <person name="Kuo A."/>
            <person name="Tritt A."/>
            <person name="Lipzen A."/>
            <person name="He G."/>
            <person name="Yan M."/>
            <person name="Ng V."/>
            <person name="Cullen D."/>
            <person name="Martin F."/>
            <person name="Rosso M.-N."/>
            <person name="Henrissat B."/>
            <person name="Hibbett D."/>
            <person name="Martinez A.T."/>
            <person name="Grigoriev I.V."/>
        </authorList>
    </citation>
    <scope>NUCLEOTIDE SEQUENCE</scope>
    <source>
        <strain evidence="10">CBS 247.69</strain>
    </source>
</reference>
<dbReference type="GO" id="GO:0016705">
    <property type="term" value="F:oxidoreductase activity, acting on paired donors, with incorporation or reduction of molecular oxygen"/>
    <property type="evidence" value="ECO:0007669"/>
    <property type="project" value="InterPro"/>
</dbReference>
<keyword evidence="5 9" id="KW-0560">Oxidoreductase</keyword>
<dbReference type="InterPro" id="IPR036396">
    <property type="entry name" value="Cyt_P450_sf"/>
</dbReference>
<dbReference type="GO" id="GO:0005506">
    <property type="term" value="F:iron ion binding"/>
    <property type="evidence" value="ECO:0007669"/>
    <property type="project" value="InterPro"/>
</dbReference>
<dbReference type="GO" id="GO:0020037">
    <property type="term" value="F:heme binding"/>
    <property type="evidence" value="ECO:0007669"/>
    <property type="project" value="InterPro"/>
</dbReference>
<dbReference type="InterPro" id="IPR047146">
    <property type="entry name" value="Cyt_P450_E_CYP52_fungi"/>
</dbReference>
<name>A0A9P6CNY7_9AGAR</name>
<protein>
    <submittedName>
        <fullName evidence="10">Cytochrome P450</fullName>
    </submittedName>
</protein>
<dbReference type="PRINTS" id="PR00463">
    <property type="entry name" value="EP450I"/>
</dbReference>
<dbReference type="InterPro" id="IPR017972">
    <property type="entry name" value="Cyt_P450_CS"/>
</dbReference>
<evidence type="ECO:0000256" key="7">
    <source>
        <dbReference type="ARBA" id="ARBA00023033"/>
    </source>
</evidence>
<gene>
    <name evidence="10" type="ORF">BDZ94DRAFT_539516</name>
</gene>
<keyword evidence="4 8" id="KW-0479">Metal-binding</keyword>
<dbReference type="SUPFAM" id="SSF48264">
    <property type="entry name" value="Cytochrome P450"/>
    <property type="match status" value="1"/>
</dbReference>
<dbReference type="PRINTS" id="PR00385">
    <property type="entry name" value="P450"/>
</dbReference>
<accession>A0A9P6CNY7</accession>
<organism evidence="10 11">
    <name type="scientific">Collybia nuda</name>
    <dbReference type="NCBI Taxonomy" id="64659"/>
    <lineage>
        <taxon>Eukaryota</taxon>
        <taxon>Fungi</taxon>
        <taxon>Dikarya</taxon>
        <taxon>Basidiomycota</taxon>
        <taxon>Agaricomycotina</taxon>
        <taxon>Agaricomycetes</taxon>
        <taxon>Agaricomycetidae</taxon>
        <taxon>Agaricales</taxon>
        <taxon>Tricholomatineae</taxon>
        <taxon>Clitocybaceae</taxon>
        <taxon>Collybia</taxon>
    </lineage>
</organism>
<comment type="cofactor">
    <cofactor evidence="1 8">
        <name>heme</name>
        <dbReference type="ChEBI" id="CHEBI:30413"/>
    </cofactor>
</comment>
<dbReference type="GO" id="GO:0004497">
    <property type="term" value="F:monooxygenase activity"/>
    <property type="evidence" value="ECO:0007669"/>
    <property type="project" value="UniProtKB-KW"/>
</dbReference>
<evidence type="ECO:0000313" key="11">
    <source>
        <dbReference type="Proteomes" id="UP000807353"/>
    </source>
</evidence>
<evidence type="ECO:0000256" key="4">
    <source>
        <dbReference type="ARBA" id="ARBA00022723"/>
    </source>
</evidence>
<dbReference type="OrthoDB" id="1470350at2759"/>
<dbReference type="PANTHER" id="PTHR24287:SF1">
    <property type="entry name" value="P450, PUTATIVE (EUROFUNG)-RELATED"/>
    <property type="match status" value="1"/>
</dbReference>
<keyword evidence="6 8" id="KW-0408">Iron</keyword>
<dbReference type="Proteomes" id="UP000807353">
    <property type="component" value="Unassembled WGS sequence"/>
</dbReference>
<dbReference type="AlphaFoldDB" id="A0A9P6CNY7"/>
<evidence type="ECO:0000256" key="6">
    <source>
        <dbReference type="ARBA" id="ARBA00023004"/>
    </source>
</evidence>
<dbReference type="PANTHER" id="PTHR24287">
    <property type="entry name" value="P450, PUTATIVE (EUROFUNG)-RELATED"/>
    <property type="match status" value="1"/>
</dbReference>
<evidence type="ECO:0000256" key="2">
    <source>
        <dbReference type="ARBA" id="ARBA00010617"/>
    </source>
</evidence>
<evidence type="ECO:0000256" key="8">
    <source>
        <dbReference type="PIRSR" id="PIRSR602401-1"/>
    </source>
</evidence>